<feature type="transmembrane region" description="Helical" evidence="1">
    <location>
        <begin position="117"/>
        <end position="142"/>
    </location>
</feature>
<feature type="transmembrane region" description="Helical" evidence="1">
    <location>
        <begin position="237"/>
        <end position="256"/>
    </location>
</feature>
<comment type="caution">
    <text evidence="2">The sequence shown here is derived from an EMBL/GenBank/DDBJ whole genome shotgun (WGS) entry which is preliminary data.</text>
</comment>
<evidence type="ECO:0000313" key="2">
    <source>
        <dbReference type="EMBL" id="TKR89290.1"/>
    </source>
</evidence>
<gene>
    <name evidence="2" type="ORF">L596_013417</name>
</gene>
<proteinExistence type="predicted"/>
<feature type="transmembrane region" description="Helical" evidence="1">
    <location>
        <begin position="6"/>
        <end position="29"/>
    </location>
</feature>
<organism evidence="2 3">
    <name type="scientific">Steinernema carpocapsae</name>
    <name type="common">Entomopathogenic nematode</name>
    <dbReference type="NCBI Taxonomy" id="34508"/>
    <lineage>
        <taxon>Eukaryota</taxon>
        <taxon>Metazoa</taxon>
        <taxon>Ecdysozoa</taxon>
        <taxon>Nematoda</taxon>
        <taxon>Chromadorea</taxon>
        <taxon>Rhabditida</taxon>
        <taxon>Tylenchina</taxon>
        <taxon>Panagrolaimomorpha</taxon>
        <taxon>Strongyloidoidea</taxon>
        <taxon>Steinernematidae</taxon>
        <taxon>Steinernema</taxon>
    </lineage>
</organism>
<dbReference type="EMBL" id="AZBU02000003">
    <property type="protein sequence ID" value="TKR89290.1"/>
    <property type="molecule type" value="Genomic_DNA"/>
</dbReference>
<name>A0A4U5P0K7_STECR</name>
<keyword evidence="1" id="KW-1133">Transmembrane helix</keyword>
<feature type="transmembrane region" description="Helical" evidence="1">
    <location>
        <begin position="41"/>
        <end position="66"/>
    </location>
</feature>
<accession>A0A4U5P0K7</accession>
<feature type="transmembrane region" description="Helical" evidence="1">
    <location>
        <begin position="162"/>
        <end position="184"/>
    </location>
</feature>
<keyword evidence="3" id="KW-1185">Reference proteome</keyword>
<feature type="transmembrane region" description="Helical" evidence="1">
    <location>
        <begin position="78"/>
        <end position="96"/>
    </location>
</feature>
<dbReference type="Proteomes" id="UP000298663">
    <property type="component" value="Unassembled WGS sequence"/>
</dbReference>
<feature type="transmembrane region" description="Helical" evidence="1">
    <location>
        <begin position="204"/>
        <end position="225"/>
    </location>
</feature>
<reference evidence="2 3" key="1">
    <citation type="journal article" date="2015" name="Genome Biol.">
        <title>Comparative genomics of Steinernema reveals deeply conserved gene regulatory networks.</title>
        <authorList>
            <person name="Dillman A.R."/>
            <person name="Macchietto M."/>
            <person name="Porter C.F."/>
            <person name="Rogers A."/>
            <person name="Williams B."/>
            <person name="Antoshechkin I."/>
            <person name="Lee M.M."/>
            <person name="Goodwin Z."/>
            <person name="Lu X."/>
            <person name="Lewis E.E."/>
            <person name="Goodrich-Blair H."/>
            <person name="Stock S.P."/>
            <person name="Adams B.J."/>
            <person name="Sternberg P.W."/>
            <person name="Mortazavi A."/>
        </authorList>
    </citation>
    <scope>NUCLEOTIDE SEQUENCE [LARGE SCALE GENOMIC DNA]</scope>
    <source>
        <strain evidence="2 3">ALL</strain>
    </source>
</reference>
<protein>
    <recommendedName>
        <fullName evidence="4">G-protein coupled receptors family 1 profile domain-containing protein</fullName>
    </recommendedName>
</protein>
<evidence type="ECO:0008006" key="4">
    <source>
        <dbReference type="Google" id="ProtNLM"/>
    </source>
</evidence>
<evidence type="ECO:0000256" key="1">
    <source>
        <dbReference type="SAM" id="Phobius"/>
    </source>
</evidence>
<keyword evidence="1" id="KW-0472">Membrane</keyword>
<keyword evidence="1" id="KW-0812">Transmembrane</keyword>
<reference evidence="2 3" key="2">
    <citation type="journal article" date="2019" name="G3 (Bethesda)">
        <title>Hybrid Assembly of the Genome of the Entomopathogenic Nematode Steinernema carpocapsae Identifies the X-Chromosome.</title>
        <authorList>
            <person name="Serra L."/>
            <person name="Macchietto M."/>
            <person name="Macias-Munoz A."/>
            <person name="McGill C.J."/>
            <person name="Rodriguez I.M."/>
            <person name="Rodriguez B."/>
            <person name="Murad R."/>
            <person name="Mortazavi A."/>
        </authorList>
    </citation>
    <scope>NUCLEOTIDE SEQUENCE [LARGE SCALE GENOMIC DNA]</scope>
    <source>
        <strain evidence="2 3">ALL</strain>
    </source>
</reference>
<evidence type="ECO:0000313" key="3">
    <source>
        <dbReference type="Proteomes" id="UP000298663"/>
    </source>
</evidence>
<sequence length="258" mass="29134">MQVEVGFTYLLTALILLPFYARIIFIFLTNRKYRDVFCYRIMIQIGLIQCSTAPVYALVGLAHLLNKDHFHLAAQGEALVAAELRVEAILSLVLALDRMKIICGLNFPQVVQTIIIVLSYVFGICFVVLLISPYAGCVVTPGKFLISYDAAKPYSYVVQKTGTAVIIGASLLTLIVYVIIIAYLIRRKMAFQTTEKISSHERTIFCYASVRFLFDVVLSVLYNSVQVQQNPLTDFCIIYGYILNNLMLSTVLYLTFYK</sequence>
<dbReference type="AlphaFoldDB" id="A0A4U5P0K7"/>